<dbReference type="PANTHER" id="PTHR34800:SF1">
    <property type="entry name" value="TETRAPYRROLE-BINDING PROTEIN, CHLOROPLASTIC"/>
    <property type="match status" value="1"/>
</dbReference>
<feature type="compositionally biased region" description="Basic and acidic residues" evidence="1">
    <location>
        <begin position="86"/>
        <end position="95"/>
    </location>
</feature>
<proteinExistence type="predicted"/>
<dbReference type="PANTHER" id="PTHR34800">
    <property type="entry name" value="TETRAPYRROLE-BINDING PROTEIN, CHLOROPLASTIC"/>
    <property type="match status" value="1"/>
</dbReference>
<feature type="signal peptide" evidence="2">
    <location>
        <begin position="1"/>
        <end position="21"/>
    </location>
</feature>
<dbReference type="AlphaFoldDB" id="A0A6T8JL06"/>
<gene>
    <name evidence="4" type="ORF">HAND00432_LOCUS250</name>
</gene>
<name>A0A6T8JL06_HEMAN</name>
<dbReference type="Pfam" id="PF05419">
    <property type="entry name" value="GUN4"/>
    <property type="match status" value="1"/>
</dbReference>
<evidence type="ECO:0000259" key="3">
    <source>
        <dbReference type="Pfam" id="PF05419"/>
    </source>
</evidence>
<evidence type="ECO:0000256" key="2">
    <source>
        <dbReference type="SAM" id="SignalP"/>
    </source>
</evidence>
<dbReference type="GO" id="GO:0046906">
    <property type="term" value="F:tetrapyrrole binding"/>
    <property type="evidence" value="ECO:0007669"/>
    <property type="project" value="TreeGrafter"/>
</dbReference>
<feature type="domain" description="GUN4-like" evidence="3">
    <location>
        <begin position="107"/>
        <end position="268"/>
    </location>
</feature>
<accession>A0A6T8JL06</accession>
<evidence type="ECO:0000313" key="4">
    <source>
        <dbReference type="EMBL" id="CAD8945733.1"/>
    </source>
</evidence>
<dbReference type="SUPFAM" id="SSF140869">
    <property type="entry name" value="GUN4-like"/>
    <property type="match status" value="1"/>
</dbReference>
<feature type="chain" id="PRO_5030159791" description="GUN4-like domain-containing protein" evidence="2">
    <location>
        <begin position="22"/>
        <end position="331"/>
    </location>
</feature>
<feature type="region of interest" description="Disordered" evidence="1">
    <location>
        <begin position="63"/>
        <end position="95"/>
    </location>
</feature>
<dbReference type="EMBL" id="HBFX01000432">
    <property type="protein sequence ID" value="CAD8945733.1"/>
    <property type="molecule type" value="Transcribed_RNA"/>
</dbReference>
<dbReference type="Gene3D" id="1.25.40.620">
    <property type="match status" value="1"/>
</dbReference>
<organism evidence="4">
    <name type="scientific">Hemiselmis andersenii</name>
    <name type="common">Cryptophyte alga</name>
    <dbReference type="NCBI Taxonomy" id="464988"/>
    <lineage>
        <taxon>Eukaryota</taxon>
        <taxon>Cryptophyceae</taxon>
        <taxon>Cryptomonadales</taxon>
        <taxon>Hemiselmidaceae</taxon>
        <taxon>Hemiselmis</taxon>
    </lineage>
</organism>
<dbReference type="CDD" id="cd16383">
    <property type="entry name" value="GUN4"/>
    <property type="match status" value="1"/>
</dbReference>
<evidence type="ECO:0000256" key="1">
    <source>
        <dbReference type="SAM" id="MobiDB-lite"/>
    </source>
</evidence>
<protein>
    <recommendedName>
        <fullName evidence="3">GUN4-like domain-containing protein</fullName>
    </recommendedName>
</protein>
<sequence length="331" mass="35976">MFRMSILQATLAVSLLLEASAFSPSSSFLPRSPASSCSLTSSAPVNSVASPSLLMAMTTSKTSDTSSKFAPLPVPGSNTPAKKTAAQKEQEDKGEWRMEIPEPKIESECGADYIPLLTALKLANYEEADQLTRDLLIWIGGEGTRKRGFVYFAEAPGLPTKDMQTIDRLWKTYSKGKFGYSVQKEIWNSKAVGGDFSKFVSVIDWNVGPCGGCEKQCQGCPGTLKRWTPIAQGGNEYVYDLTKAKKGHLPLTSALRGTYLLRKLLSHKAFGDEPTLGEALVTAKGTKLFQGSLGGGGARYYVPEVVEEIRVPAKKVKLNADTYAQNKNPWD</sequence>
<dbReference type="Gene3D" id="1.10.10.1770">
    <property type="entry name" value="Gun4-like"/>
    <property type="match status" value="1"/>
</dbReference>
<reference evidence="4" key="1">
    <citation type="submission" date="2021-01" db="EMBL/GenBank/DDBJ databases">
        <authorList>
            <person name="Corre E."/>
            <person name="Pelletier E."/>
            <person name="Niang G."/>
            <person name="Scheremetjew M."/>
            <person name="Finn R."/>
            <person name="Kale V."/>
            <person name="Holt S."/>
            <person name="Cochrane G."/>
            <person name="Meng A."/>
            <person name="Brown T."/>
            <person name="Cohen L."/>
        </authorList>
    </citation>
    <scope>NUCLEOTIDE SEQUENCE</scope>
    <source>
        <strain evidence="4">CCMP644</strain>
    </source>
</reference>
<dbReference type="InterPro" id="IPR037215">
    <property type="entry name" value="GUN4-like_sf"/>
</dbReference>
<dbReference type="InterPro" id="IPR008629">
    <property type="entry name" value="GUN4-like"/>
</dbReference>
<keyword evidence="2" id="KW-0732">Signal</keyword>